<protein>
    <submittedName>
        <fullName evidence="2">ANTAR domain-containing protein</fullName>
    </submittedName>
</protein>
<dbReference type="SMART" id="SM01012">
    <property type="entry name" value="ANTAR"/>
    <property type="match status" value="1"/>
</dbReference>
<organism evidence="2 3">
    <name type="scientific">Intrasporangium calvum</name>
    <dbReference type="NCBI Taxonomy" id="53358"/>
    <lineage>
        <taxon>Bacteria</taxon>
        <taxon>Bacillati</taxon>
        <taxon>Actinomycetota</taxon>
        <taxon>Actinomycetes</taxon>
        <taxon>Micrococcales</taxon>
        <taxon>Intrasporangiaceae</taxon>
        <taxon>Intrasporangium</taxon>
    </lineage>
</organism>
<gene>
    <name evidence="2" type="ORF">OO014_11015</name>
</gene>
<dbReference type="PROSITE" id="PS50921">
    <property type="entry name" value="ANTAR"/>
    <property type="match status" value="1"/>
</dbReference>
<dbReference type="Pfam" id="PF03861">
    <property type="entry name" value="ANTAR"/>
    <property type="match status" value="1"/>
</dbReference>
<dbReference type="Proteomes" id="UP001150259">
    <property type="component" value="Unassembled WGS sequence"/>
</dbReference>
<dbReference type="InterPro" id="IPR005561">
    <property type="entry name" value="ANTAR"/>
</dbReference>
<feature type="domain" description="ANTAR" evidence="1">
    <location>
        <begin position="80"/>
        <end position="140"/>
    </location>
</feature>
<reference evidence="2 3" key="1">
    <citation type="submission" date="2022-11" db="EMBL/GenBank/DDBJ databases">
        <title>Anaerobic phenanthrene biodegradation by a DNRA strain PheN6.</title>
        <authorList>
            <person name="Zhang Z."/>
        </authorList>
    </citation>
    <scope>NUCLEOTIDE SEQUENCE [LARGE SCALE GENOMIC DNA]</scope>
    <source>
        <strain evidence="2 3">PheN6</strain>
    </source>
</reference>
<dbReference type="Gene3D" id="1.10.10.10">
    <property type="entry name" value="Winged helix-like DNA-binding domain superfamily/Winged helix DNA-binding domain"/>
    <property type="match status" value="1"/>
</dbReference>
<dbReference type="InterPro" id="IPR011006">
    <property type="entry name" value="CheY-like_superfamily"/>
</dbReference>
<dbReference type="EMBL" id="JAPFQL010000042">
    <property type="protein sequence ID" value="MDC5697793.1"/>
    <property type="molecule type" value="Genomic_DNA"/>
</dbReference>
<sequence length="151" mass="16779">MSNEQPESGLESQRRFEELSARVAVTQADIAHLHNRLTEAHDRASATDDRADSDRRRIDDLETRADVDRLMLKELYEDGLLSAEHIAQLQDALTSSRKIGAAIGIVMVSRRVSETDAVDILKRASQAANLKLRVIAEEIVYTGDLSTLPPD</sequence>
<dbReference type="InterPro" id="IPR036388">
    <property type="entry name" value="WH-like_DNA-bd_sf"/>
</dbReference>
<dbReference type="SUPFAM" id="SSF52172">
    <property type="entry name" value="CheY-like"/>
    <property type="match status" value="1"/>
</dbReference>
<evidence type="ECO:0000313" key="3">
    <source>
        <dbReference type="Proteomes" id="UP001150259"/>
    </source>
</evidence>
<accession>A0ABT5GHS2</accession>
<evidence type="ECO:0000259" key="1">
    <source>
        <dbReference type="PROSITE" id="PS50921"/>
    </source>
</evidence>
<proteinExistence type="predicted"/>
<comment type="caution">
    <text evidence="2">The sequence shown here is derived from an EMBL/GenBank/DDBJ whole genome shotgun (WGS) entry which is preliminary data.</text>
</comment>
<name>A0ABT5GHS2_9MICO</name>
<keyword evidence="3" id="KW-1185">Reference proteome</keyword>
<evidence type="ECO:0000313" key="2">
    <source>
        <dbReference type="EMBL" id="MDC5697793.1"/>
    </source>
</evidence>
<dbReference type="RefSeq" id="WP_272462365.1">
    <property type="nucleotide sequence ID" value="NZ_JAPFQL010000042.1"/>
</dbReference>